<feature type="transmembrane region" description="Helical" evidence="8">
    <location>
        <begin position="461"/>
        <end position="481"/>
    </location>
</feature>
<feature type="transmembrane region" description="Helical" evidence="8">
    <location>
        <begin position="403"/>
        <end position="424"/>
    </location>
</feature>
<feature type="transmembrane region" description="Helical" evidence="8">
    <location>
        <begin position="436"/>
        <end position="454"/>
    </location>
</feature>
<organism evidence="9 10">
    <name type="scientific">Fulvimarina endophytica</name>
    <dbReference type="NCBI Taxonomy" id="2293836"/>
    <lineage>
        <taxon>Bacteria</taxon>
        <taxon>Pseudomonadati</taxon>
        <taxon>Pseudomonadota</taxon>
        <taxon>Alphaproteobacteria</taxon>
        <taxon>Hyphomicrobiales</taxon>
        <taxon>Aurantimonadaceae</taxon>
        <taxon>Fulvimarina</taxon>
    </lineage>
</organism>
<dbReference type="PANTHER" id="PTHR30472">
    <property type="entry name" value="FERRIC ENTEROBACTIN TRANSPORT SYSTEM PERMEASE PROTEIN"/>
    <property type="match status" value="1"/>
</dbReference>
<dbReference type="Gene3D" id="1.10.3470.10">
    <property type="entry name" value="ABC transporter involved in vitamin B12 uptake, BtuC"/>
    <property type="match status" value="2"/>
</dbReference>
<evidence type="ECO:0000256" key="8">
    <source>
        <dbReference type="SAM" id="Phobius"/>
    </source>
</evidence>
<dbReference type="Pfam" id="PF01032">
    <property type="entry name" value="FecCD"/>
    <property type="match status" value="2"/>
</dbReference>
<evidence type="ECO:0000256" key="4">
    <source>
        <dbReference type="ARBA" id="ARBA00022475"/>
    </source>
</evidence>
<dbReference type="GO" id="GO:0033214">
    <property type="term" value="P:siderophore-iron import into cell"/>
    <property type="evidence" value="ECO:0007669"/>
    <property type="project" value="TreeGrafter"/>
</dbReference>
<keyword evidence="5 8" id="KW-0812">Transmembrane</keyword>
<feature type="transmembrane region" description="Helical" evidence="8">
    <location>
        <begin position="87"/>
        <end position="105"/>
    </location>
</feature>
<evidence type="ECO:0000256" key="6">
    <source>
        <dbReference type="ARBA" id="ARBA00022989"/>
    </source>
</evidence>
<dbReference type="InterPro" id="IPR000522">
    <property type="entry name" value="ABC_transptr_permease_BtuC"/>
</dbReference>
<feature type="transmembrane region" description="Helical" evidence="8">
    <location>
        <begin position="184"/>
        <end position="206"/>
    </location>
</feature>
<feature type="transmembrane region" description="Helical" evidence="8">
    <location>
        <begin position="487"/>
        <end position="510"/>
    </location>
</feature>
<dbReference type="Proteomes" id="UP000264310">
    <property type="component" value="Unassembled WGS sequence"/>
</dbReference>
<dbReference type="AlphaFoldDB" id="A0A371WYG0"/>
<dbReference type="PANTHER" id="PTHR30472:SF37">
    <property type="entry name" value="FE(3+) DICITRATE TRANSPORT SYSTEM PERMEASE PROTEIN FECD-RELATED"/>
    <property type="match status" value="1"/>
</dbReference>
<evidence type="ECO:0000256" key="3">
    <source>
        <dbReference type="ARBA" id="ARBA00022448"/>
    </source>
</evidence>
<feature type="transmembrane region" description="Helical" evidence="8">
    <location>
        <begin position="274"/>
        <end position="296"/>
    </location>
</feature>
<feature type="transmembrane region" description="Helical" evidence="8">
    <location>
        <begin position="58"/>
        <end position="75"/>
    </location>
</feature>
<evidence type="ECO:0000313" key="9">
    <source>
        <dbReference type="EMBL" id="RFC62021.1"/>
    </source>
</evidence>
<dbReference type="GO" id="GO:0022857">
    <property type="term" value="F:transmembrane transporter activity"/>
    <property type="evidence" value="ECO:0007669"/>
    <property type="project" value="InterPro"/>
</dbReference>
<name>A0A371WYG0_9HYPH</name>
<proteinExistence type="inferred from homology"/>
<comment type="subcellular location">
    <subcellularLocation>
        <location evidence="1">Cell membrane</location>
        <topology evidence="1">Multi-pass membrane protein</topology>
    </subcellularLocation>
</comment>
<feature type="transmembrane region" description="Helical" evidence="8">
    <location>
        <begin position="644"/>
        <end position="662"/>
    </location>
</feature>
<feature type="transmembrane region" description="Helical" evidence="8">
    <location>
        <begin position="143"/>
        <end position="164"/>
    </location>
</feature>
<keyword evidence="6 8" id="KW-1133">Transmembrane helix</keyword>
<feature type="transmembrane region" description="Helical" evidence="8">
    <location>
        <begin position="242"/>
        <end position="262"/>
    </location>
</feature>
<dbReference type="EMBL" id="QURL01000010">
    <property type="protein sequence ID" value="RFC62021.1"/>
    <property type="molecule type" value="Genomic_DNA"/>
</dbReference>
<keyword evidence="3" id="KW-0813">Transport</keyword>
<evidence type="ECO:0000256" key="5">
    <source>
        <dbReference type="ARBA" id="ARBA00022692"/>
    </source>
</evidence>
<keyword evidence="10" id="KW-1185">Reference proteome</keyword>
<feature type="transmembrane region" description="Helical" evidence="8">
    <location>
        <begin position="574"/>
        <end position="599"/>
    </location>
</feature>
<feature type="transmembrane region" description="Helical" evidence="8">
    <location>
        <begin position="531"/>
        <end position="554"/>
    </location>
</feature>
<sequence length="665" mass="66005">MVRRFGIGGLVAATLLLLPLHALHGIDAGAFDLLRGLLAPSPDHPAEMLLHYLRLPRTLAALLLGACLAVAGTLFQAATRNPLASPGILGVTAGAQLFVSAAALLPGLAAIVPIPLAALSGGLAAGALTYLVSGGSRASPVRVALSGMAVSLMAGAGASALALLDETTGAGLHLWGGGSLVQSGWITPLGVAAGLLPALAMAALLARALDIMALGEDAARALGQNLALVRASVLFLGTWLSALAVTLAGPVVFVGLVAPNLVRLLGVTRHGVILPLAALTGASLTLGADLVVLWFSSTLVELPVGVPTAIIGAPFLIVLARRLAQEAVGPAREFSGRHRKPGRVGSWTGSWATAAWLVPLLLLALAAGLMAGNRWIGPAAIAALADGANGPLAAVLEMRAWRVVGSGLAGALLALSGLLLQGVVRNPLASPDLLGVTQGAGLLAVAAMVLLPGAGFLTVQAAALAGGLGIALLVALLGLRLSPSTLALMALGLAALAASVTSMLVIGAGFQASGLATWLAGSTYGADRGDILTLGAGLALVSPLAILCLGQADILAFGRTKAASLGLAVLRSELALLALGALAASLVAAVFGPVAFIGLMAPHAARLVRPGSFRELMGPAMGIGAAVMIVADLIGRSLLAPIEIPVGIMTAILGAPFILLVLRRG</sequence>
<keyword evidence="4" id="KW-1003">Cell membrane</keyword>
<feature type="transmembrane region" description="Helical" evidence="8">
    <location>
        <begin position="620"/>
        <end position="638"/>
    </location>
</feature>
<evidence type="ECO:0000256" key="7">
    <source>
        <dbReference type="ARBA" id="ARBA00023136"/>
    </source>
</evidence>
<feature type="transmembrane region" description="Helical" evidence="8">
    <location>
        <begin position="111"/>
        <end position="131"/>
    </location>
</feature>
<feature type="transmembrane region" description="Helical" evidence="8">
    <location>
        <begin position="344"/>
        <end position="369"/>
    </location>
</feature>
<gene>
    <name evidence="9" type="ORF">DYI37_18405</name>
</gene>
<keyword evidence="7 8" id="KW-0472">Membrane</keyword>
<accession>A0A371WYG0</accession>
<evidence type="ECO:0000256" key="2">
    <source>
        <dbReference type="ARBA" id="ARBA00007935"/>
    </source>
</evidence>
<dbReference type="CDD" id="cd06550">
    <property type="entry name" value="TM_ABC_iron-siderophores_like"/>
    <property type="match status" value="2"/>
</dbReference>
<dbReference type="RefSeq" id="WP_116684745.1">
    <property type="nucleotide sequence ID" value="NZ_QURL01000010.1"/>
</dbReference>
<reference evidence="9 10" key="1">
    <citation type="submission" date="2018-08" db="EMBL/GenBank/DDBJ databases">
        <title>Fulvimarina sp. 85, whole genome shotgun sequence.</title>
        <authorList>
            <person name="Tuo L."/>
        </authorList>
    </citation>
    <scope>NUCLEOTIDE SEQUENCE [LARGE SCALE GENOMIC DNA]</scope>
    <source>
        <strain evidence="9 10">85</strain>
    </source>
</reference>
<dbReference type="SUPFAM" id="SSF81345">
    <property type="entry name" value="ABC transporter involved in vitamin B12 uptake, BtuC"/>
    <property type="match status" value="2"/>
</dbReference>
<evidence type="ECO:0000313" key="10">
    <source>
        <dbReference type="Proteomes" id="UP000264310"/>
    </source>
</evidence>
<dbReference type="GO" id="GO:0005886">
    <property type="term" value="C:plasma membrane"/>
    <property type="evidence" value="ECO:0007669"/>
    <property type="project" value="UniProtKB-SubCell"/>
</dbReference>
<evidence type="ECO:0000256" key="1">
    <source>
        <dbReference type="ARBA" id="ARBA00004651"/>
    </source>
</evidence>
<dbReference type="InterPro" id="IPR037294">
    <property type="entry name" value="ABC_BtuC-like"/>
</dbReference>
<feature type="transmembrane region" description="Helical" evidence="8">
    <location>
        <begin position="302"/>
        <end position="323"/>
    </location>
</feature>
<comment type="caution">
    <text evidence="9">The sequence shown here is derived from an EMBL/GenBank/DDBJ whole genome shotgun (WGS) entry which is preliminary data.</text>
</comment>
<protein>
    <submittedName>
        <fullName evidence="9">Iron ABC transporter permease</fullName>
    </submittedName>
</protein>
<comment type="similarity">
    <text evidence="2">Belongs to the binding-protein-dependent transport system permease family. FecCD subfamily.</text>
</comment>